<evidence type="ECO:0000313" key="2">
    <source>
        <dbReference type="EMBL" id="EDP47050.1"/>
    </source>
</evidence>
<dbReference type="AlphaFoldDB" id="A8PP82"/>
<comment type="caution">
    <text evidence="2">The sequence shown here is derived from an EMBL/GenBank/DDBJ whole genome shotgun (WGS) entry which is preliminary data.</text>
</comment>
<reference evidence="2" key="1">
    <citation type="submission" date="2006-04" db="EMBL/GenBank/DDBJ databases">
        <authorList>
            <person name="Seshadri R."/>
            <person name="Federici B.A."/>
        </authorList>
    </citation>
    <scope>NUCLEOTIDE SEQUENCE [LARGE SCALE GENOMIC DNA]</scope>
</reference>
<proteinExistence type="predicted"/>
<feature type="signal peptide" evidence="1">
    <location>
        <begin position="1"/>
        <end position="25"/>
    </location>
</feature>
<dbReference type="STRING" id="59196.RICGR_1228"/>
<dbReference type="EMBL" id="AAQJ02000001">
    <property type="protein sequence ID" value="EDP47050.1"/>
    <property type="molecule type" value="Genomic_DNA"/>
</dbReference>
<dbReference type="RefSeq" id="WP_006036011.1">
    <property type="nucleotide sequence ID" value="NZ_AAQJ02000001.1"/>
</dbReference>
<dbReference type="Proteomes" id="UP000054075">
    <property type="component" value="Unassembled WGS sequence"/>
</dbReference>
<evidence type="ECO:0000313" key="3">
    <source>
        <dbReference type="Proteomes" id="UP000054075"/>
    </source>
</evidence>
<feature type="chain" id="PRO_5002727013" description="Lipoprotein" evidence="1">
    <location>
        <begin position="26"/>
        <end position="138"/>
    </location>
</feature>
<reference evidence="2" key="2">
    <citation type="submission" date="2007-10" db="EMBL/GenBank/DDBJ databases">
        <authorList>
            <person name="Myers G.S."/>
        </authorList>
    </citation>
    <scope>NUCLEOTIDE SEQUENCE [LARGE SCALE GENOMIC DNA]</scope>
</reference>
<dbReference type="OrthoDB" id="5660072at2"/>
<organism evidence="2 3">
    <name type="scientific">Rickettsiella grylli</name>
    <dbReference type="NCBI Taxonomy" id="59196"/>
    <lineage>
        <taxon>Bacteria</taxon>
        <taxon>Pseudomonadati</taxon>
        <taxon>Pseudomonadota</taxon>
        <taxon>Gammaproteobacteria</taxon>
        <taxon>Legionellales</taxon>
        <taxon>Coxiellaceae</taxon>
        <taxon>Rickettsiella</taxon>
    </lineage>
</organism>
<protein>
    <recommendedName>
        <fullName evidence="4">Lipoprotein</fullName>
    </recommendedName>
</protein>
<accession>A8PP82</accession>
<keyword evidence="3" id="KW-1185">Reference proteome</keyword>
<keyword evidence="1" id="KW-0732">Signal</keyword>
<gene>
    <name evidence="2" type="ORF">RICGR_1228</name>
</gene>
<name>A8PP82_9COXI</name>
<sequence length="138" mass="15033">MRTLQKKIQGFLLLFSISVHLFANASPLPHDAPKTLDESQSKAIEFARQAGSIAGVASACGQNLGDFSARVTEAINKLANDAADQTAAALIYQRTRQEAQIAEKKKQIIPCAKVLHDFQNLPIMQSDYKTNVIANLIP</sequence>
<evidence type="ECO:0008006" key="4">
    <source>
        <dbReference type="Google" id="ProtNLM"/>
    </source>
</evidence>
<evidence type="ECO:0000256" key="1">
    <source>
        <dbReference type="SAM" id="SignalP"/>
    </source>
</evidence>